<name>A0ABM1V899_SOLPN</name>
<evidence type="ECO:0000313" key="3">
    <source>
        <dbReference type="RefSeq" id="XP_027771967.1"/>
    </source>
</evidence>
<proteinExistence type="predicted"/>
<dbReference type="PANTHER" id="PTHR35741:SF1">
    <property type="entry name" value="FACTOR CWC22-LIKE PROTEIN, PUTATIVE (DUF3245)-RELATED"/>
    <property type="match status" value="1"/>
</dbReference>
<gene>
    <name evidence="3" type="primary">LOC107008597</name>
</gene>
<sequence>MSLSSFPGLILAALLFNFIVDMHATFLLCQGFLLCDFLQNLKSNRKYGIKILQSQAFLLLRLRKASLGLWSRTHHRVTHRAFCCILPVMIDLMIRWFNMTTSLEESSKKTSRPQLVVLNKAFKLAEQWVNSMGDSSNDANPTVVVLESRPPRLGIGAAVPRQSQTVLSNDPAERRLRAKLDAEKRRKLKSSEASTVSDKDGKVDEESDEDESESKSKAFTKKRPAPLPSTLQVKKKK</sequence>
<dbReference type="Proteomes" id="UP000694930">
    <property type="component" value="Chromosome 1"/>
</dbReference>
<evidence type="ECO:0000313" key="2">
    <source>
        <dbReference type="Proteomes" id="UP000694930"/>
    </source>
</evidence>
<keyword evidence="2" id="KW-1185">Reference proteome</keyword>
<organism evidence="2 3">
    <name type="scientific">Solanum pennellii</name>
    <name type="common">Tomato</name>
    <name type="synonym">Lycopersicon pennellii</name>
    <dbReference type="NCBI Taxonomy" id="28526"/>
    <lineage>
        <taxon>Eukaryota</taxon>
        <taxon>Viridiplantae</taxon>
        <taxon>Streptophyta</taxon>
        <taxon>Embryophyta</taxon>
        <taxon>Tracheophyta</taxon>
        <taxon>Spermatophyta</taxon>
        <taxon>Magnoliopsida</taxon>
        <taxon>eudicotyledons</taxon>
        <taxon>Gunneridae</taxon>
        <taxon>Pentapetalae</taxon>
        <taxon>asterids</taxon>
        <taxon>lamiids</taxon>
        <taxon>Solanales</taxon>
        <taxon>Solanaceae</taxon>
        <taxon>Solanoideae</taxon>
        <taxon>Solaneae</taxon>
        <taxon>Solanum</taxon>
        <taxon>Solanum subgen. Lycopersicon</taxon>
    </lineage>
</organism>
<dbReference type="RefSeq" id="XP_027771967.1">
    <property type="nucleotide sequence ID" value="XM_027916166.1"/>
</dbReference>
<protein>
    <submittedName>
        <fullName evidence="3">Uncharacterized protein LOC107008597 isoform X1</fullName>
    </submittedName>
</protein>
<dbReference type="Pfam" id="PF11595">
    <property type="entry name" value="DUF3245"/>
    <property type="match status" value="1"/>
</dbReference>
<feature type="compositionally biased region" description="Basic and acidic residues" evidence="1">
    <location>
        <begin position="171"/>
        <end position="184"/>
    </location>
</feature>
<evidence type="ECO:0000256" key="1">
    <source>
        <dbReference type="SAM" id="MobiDB-lite"/>
    </source>
</evidence>
<accession>A0ABM1V899</accession>
<dbReference type="PANTHER" id="PTHR35741">
    <property type="entry name" value="FACTOR CWC22-LIKE PROTEIN, PUTATIVE (DUF3245)-RELATED"/>
    <property type="match status" value="1"/>
</dbReference>
<dbReference type="InterPro" id="IPR021641">
    <property type="entry name" value="DUF3245"/>
</dbReference>
<reference evidence="3" key="2">
    <citation type="submission" date="2025-08" db="UniProtKB">
        <authorList>
            <consortium name="RefSeq"/>
        </authorList>
    </citation>
    <scope>IDENTIFICATION</scope>
</reference>
<dbReference type="GeneID" id="107008597"/>
<feature type="region of interest" description="Disordered" evidence="1">
    <location>
        <begin position="155"/>
        <end position="237"/>
    </location>
</feature>
<reference evidence="2" key="1">
    <citation type="journal article" date="2014" name="Nat. Genet.">
        <title>The genome of the stress-tolerant wild tomato species Solanum pennellii.</title>
        <authorList>
            <person name="Bolger A."/>
            <person name="Scossa F."/>
            <person name="Bolger M.E."/>
            <person name="Lanz C."/>
            <person name="Maumus F."/>
            <person name="Tohge T."/>
            <person name="Quesneville H."/>
            <person name="Alseekh S."/>
            <person name="Sorensen I."/>
            <person name="Lichtenstein G."/>
            <person name="Fich E.A."/>
            <person name="Conte M."/>
            <person name="Keller H."/>
            <person name="Schneeberger K."/>
            <person name="Schwacke R."/>
            <person name="Ofner I."/>
            <person name="Vrebalov J."/>
            <person name="Xu Y."/>
            <person name="Osorio S."/>
            <person name="Aflitos S.A."/>
            <person name="Schijlen E."/>
            <person name="Jimenez-Gomez J.M."/>
            <person name="Ryngajllo M."/>
            <person name="Kimura S."/>
            <person name="Kumar R."/>
            <person name="Koenig D."/>
            <person name="Headland L.R."/>
            <person name="Maloof J.N."/>
            <person name="Sinha N."/>
            <person name="van Ham R.C."/>
            <person name="Lankhorst R.K."/>
            <person name="Mao L."/>
            <person name="Vogel A."/>
            <person name="Arsova B."/>
            <person name="Panstruga R."/>
            <person name="Fei Z."/>
            <person name="Rose J.K."/>
            <person name="Zamir D."/>
            <person name="Carrari F."/>
            <person name="Giovannoni J.J."/>
            <person name="Weigel D."/>
            <person name="Usadel B."/>
            <person name="Fernie A.R."/>
        </authorList>
    </citation>
    <scope>NUCLEOTIDE SEQUENCE [LARGE SCALE GENOMIC DNA]</scope>
    <source>
        <strain evidence="2">cv. LA0716</strain>
    </source>
</reference>